<dbReference type="Proteomes" id="UP001311799">
    <property type="component" value="Unassembled WGS sequence"/>
</dbReference>
<dbReference type="GO" id="GO:0003887">
    <property type="term" value="F:DNA-directed DNA polymerase activity"/>
    <property type="evidence" value="ECO:0007669"/>
    <property type="project" value="TreeGrafter"/>
</dbReference>
<keyword evidence="3" id="KW-1185">Reference proteome</keyword>
<dbReference type="GO" id="GO:0043625">
    <property type="term" value="C:delta DNA polymerase complex"/>
    <property type="evidence" value="ECO:0007669"/>
    <property type="project" value="TreeGrafter"/>
</dbReference>
<evidence type="ECO:0000256" key="1">
    <source>
        <dbReference type="SAM" id="MobiDB-lite"/>
    </source>
</evidence>
<name>A0AAV9XXN3_9CRYT</name>
<gene>
    <name evidence="2" type="ORF">RS030_3407</name>
</gene>
<feature type="region of interest" description="Disordered" evidence="1">
    <location>
        <begin position="1"/>
        <end position="22"/>
    </location>
</feature>
<dbReference type="EMBL" id="JAWDEY010000031">
    <property type="protein sequence ID" value="KAK6588657.1"/>
    <property type="molecule type" value="Genomic_DNA"/>
</dbReference>
<proteinExistence type="predicted"/>
<evidence type="ECO:0008006" key="4">
    <source>
        <dbReference type="Google" id="ProtNLM"/>
    </source>
</evidence>
<dbReference type="PANTHER" id="PTHR14303:SF0">
    <property type="entry name" value="DNA POLYMERASE DELTA SUBUNIT 4"/>
    <property type="match status" value="1"/>
</dbReference>
<dbReference type="GO" id="GO:0006261">
    <property type="term" value="P:DNA-templated DNA replication"/>
    <property type="evidence" value="ECO:0007669"/>
    <property type="project" value="TreeGrafter"/>
</dbReference>
<evidence type="ECO:0000313" key="2">
    <source>
        <dbReference type="EMBL" id="KAK6588657.1"/>
    </source>
</evidence>
<dbReference type="AlphaFoldDB" id="A0AAV9XXN3"/>
<dbReference type="GO" id="GO:0000731">
    <property type="term" value="P:DNA synthesis involved in DNA repair"/>
    <property type="evidence" value="ECO:0007669"/>
    <property type="project" value="InterPro"/>
</dbReference>
<accession>A0AAV9XXN3</accession>
<dbReference type="Pfam" id="PF04081">
    <property type="entry name" value="DNA_pol_delta_4"/>
    <property type="match status" value="1"/>
</dbReference>
<dbReference type="InterPro" id="IPR007218">
    <property type="entry name" value="DNA_pol_delta_4"/>
</dbReference>
<dbReference type="PANTHER" id="PTHR14303">
    <property type="entry name" value="DNA POLYMERASE DELTA SUBUNIT 4"/>
    <property type="match status" value="1"/>
</dbReference>
<sequence length="133" mass="15102">MNVGAGKSKKRQRGKSDNIDNQGILEGFKLSYTRVSRNLSDKHKNKQQKENNNIAINDISSELDKNAIIEPNILTQFDLDYAFGPCSEISRKQRLERAKLFGIKINKDLENIVISGKFESESIIDKLMSKRSS</sequence>
<organism evidence="2 3">
    <name type="scientific">Cryptosporidium xiaoi</name>
    <dbReference type="NCBI Taxonomy" id="659607"/>
    <lineage>
        <taxon>Eukaryota</taxon>
        <taxon>Sar</taxon>
        <taxon>Alveolata</taxon>
        <taxon>Apicomplexa</taxon>
        <taxon>Conoidasida</taxon>
        <taxon>Coccidia</taxon>
        <taxon>Eucoccidiorida</taxon>
        <taxon>Eimeriorina</taxon>
        <taxon>Cryptosporidiidae</taxon>
        <taxon>Cryptosporidium</taxon>
    </lineage>
</organism>
<reference evidence="2 3" key="1">
    <citation type="submission" date="2023-10" db="EMBL/GenBank/DDBJ databases">
        <title>Comparative genomics analysis reveals potential genetic determinants of host preference in Cryptosporidium xiaoi.</title>
        <authorList>
            <person name="Xiao L."/>
            <person name="Li J."/>
        </authorList>
    </citation>
    <scope>NUCLEOTIDE SEQUENCE [LARGE SCALE GENOMIC DNA]</scope>
    <source>
        <strain evidence="2 3">52996</strain>
    </source>
</reference>
<comment type="caution">
    <text evidence="2">The sequence shown here is derived from an EMBL/GenBank/DDBJ whole genome shotgun (WGS) entry which is preliminary data.</text>
</comment>
<evidence type="ECO:0000313" key="3">
    <source>
        <dbReference type="Proteomes" id="UP001311799"/>
    </source>
</evidence>
<protein>
    <recommendedName>
        <fullName evidence="4">THO1-MOS11 C-terminal domain-containing protein</fullName>
    </recommendedName>
</protein>